<proteinExistence type="predicted"/>
<gene>
    <name evidence="2" type="ORF">HORIV_41150</name>
</gene>
<dbReference type="Gene3D" id="3.20.20.120">
    <property type="entry name" value="Enolase-like C-terminal domain"/>
    <property type="match status" value="1"/>
</dbReference>
<accession>A0ABN5WXL5</accession>
<feature type="domain" description="Enolase C-terminal" evidence="1">
    <location>
        <begin position="2"/>
        <end position="65"/>
    </location>
</feature>
<evidence type="ECO:0000313" key="2">
    <source>
        <dbReference type="EMBL" id="BBI51694.1"/>
    </source>
</evidence>
<sequence>MEKGFTAFKMNGTPEMQIVDSHRKVDEAVARVAEARNAVGPDVGIGIDFHGRVHRPMAKSTAARARTFPSHVR</sequence>
<evidence type="ECO:0000259" key="1">
    <source>
        <dbReference type="Pfam" id="PF13378"/>
    </source>
</evidence>
<name>A0ABN5WXL5_9GAMM</name>
<dbReference type="EMBL" id="AP019416">
    <property type="protein sequence ID" value="BBI51694.1"/>
    <property type="molecule type" value="Genomic_DNA"/>
</dbReference>
<evidence type="ECO:0000313" key="3">
    <source>
        <dbReference type="Proteomes" id="UP000289555"/>
    </source>
</evidence>
<dbReference type="InterPro" id="IPR036849">
    <property type="entry name" value="Enolase-like_C_sf"/>
</dbReference>
<dbReference type="InterPro" id="IPR029065">
    <property type="entry name" value="Enolase_C-like"/>
</dbReference>
<keyword evidence="3" id="KW-1185">Reference proteome</keyword>
<dbReference type="Pfam" id="PF13378">
    <property type="entry name" value="MR_MLE_C"/>
    <property type="match status" value="1"/>
</dbReference>
<reference evidence="3" key="1">
    <citation type="journal article" date="2019" name="Microbiol. Resour. Announc.">
        <title>Complete Genome Sequence of Halomonas olivaria, a Moderately Halophilic Bacterium Isolated from Olive Processing Effluents, Obtained by Nanopore Sequencing.</title>
        <authorList>
            <person name="Nagata S."/>
            <person name="Ii K.M."/>
            <person name="Tsukimi T."/>
            <person name="Miura M.C."/>
            <person name="Galipon J."/>
            <person name="Arakawa K."/>
        </authorList>
    </citation>
    <scope>NUCLEOTIDE SEQUENCE [LARGE SCALE GENOMIC DNA]</scope>
    <source>
        <strain evidence="3">TYRC17</strain>
    </source>
</reference>
<dbReference type="SUPFAM" id="SSF51604">
    <property type="entry name" value="Enolase C-terminal domain-like"/>
    <property type="match status" value="1"/>
</dbReference>
<organism evidence="2 3">
    <name type="scientific">Vreelandella olivaria</name>
    <dbReference type="NCBI Taxonomy" id="390919"/>
    <lineage>
        <taxon>Bacteria</taxon>
        <taxon>Pseudomonadati</taxon>
        <taxon>Pseudomonadota</taxon>
        <taxon>Gammaproteobacteria</taxon>
        <taxon>Oceanospirillales</taxon>
        <taxon>Halomonadaceae</taxon>
        <taxon>Vreelandella</taxon>
    </lineage>
</organism>
<dbReference type="Proteomes" id="UP000289555">
    <property type="component" value="Chromosome"/>
</dbReference>
<protein>
    <recommendedName>
        <fullName evidence="1">Enolase C-terminal domain-containing protein</fullName>
    </recommendedName>
</protein>